<dbReference type="PROSITE" id="PS51704">
    <property type="entry name" value="GP_PDE"/>
    <property type="match status" value="1"/>
</dbReference>
<accession>A0ABZ2R273</accession>
<evidence type="ECO:0000259" key="1">
    <source>
        <dbReference type="PROSITE" id="PS51704"/>
    </source>
</evidence>
<organism evidence="2 3">
    <name type="scientific">Pseudarthrobacter quantipunctorum</name>
    <dbReference type="NCBI Taxonomy" id="3128980"/>
    <lineage>
        <taxon>Bacteria</taxon>
        <taxon>Bacillati</taxon>
        <taxon>Actinomycetota</taxon>
        <taxon>Actinomycetes</taxon>
        <taxon>Micrococcales</taxon>
        <taxon>Micrococcaceae</taxon>
        <taxon>Pseudarthrobacter</taxon>
    </lineage>
</organism>
<dbReference type="InterPro" id="IPR017946">
    <property type="entry name" value="PLC-like_Pdiesterase_TIM-brl"/>
</dbReference>
<dbReference type="Pfam" id="PF03009">
    <property type="entry name" value="GDPD"/>
    <property type="match status" value="1"/>
</dbReference>
<reference evidence="2 3" key="1">
    <citation type="submission" date="2024-03" db="EMBL/GenBank/DDBJ databases">
        <title>Rhodococcus navarretei sp. nov. and Pseudarthrobacter quantumdoti sp. nov., two new species with the ability to biosynthesize Quantum Dots isolated from soil samples at Union Glacier, Antarctica.</title>
        <authorList>
            <person name="Vargas M."/>
        </authorList>
    </citation>
    <scope>NUCLEOTIDE SEQUENCE [LARGE SCALE GENOMIC DNA]</scope>
    <source>
        <strain evidence="2 3">RC-2-3</strain>
    </source>
</reference>
<evidence type="ECO:0000313" key="3">
    <source>
        <dbReference type="Proteomes" id="UP001623384"/>
    </source>
</evidence>
<dbReference type="Gene3D" id="3.20.20.190">
    <property type="entry name" value="Phosphatidylinositol (PI) phosphodiesterase"/>
    <property type="match status" value="1"/>
</dbReference>
<dbReference type="PANTHER" id="PTHR46211:SF14">
    <property type="entry name" value="GLYCEROPHOSPHODIESTER PHOSPHODIESTERASE"/>
    <property type="match status" value="1"/>
</dbReference>
<keyword evidence="3" id="KW-1185">Reference proteome</keyword>
<dbReference type="SUPFAM" id="SSF51695">
    <property type="entry name" value="PLC-like phosphodiesterases"/>
    <property type="match status" value="1"/>
</dbReference>
<dbReference type="RefSeq" id="WP_406633244.1">
    <property type="nucleotide sequence ID" value="NZ_CP148033.1"/>
</dbReference>
<evidence type="ECO:0000313" key="2">
    <source>
        <dbReference type="EMBL" id="WXK91931.1"/>
    </source>
</evidence>
<dbReference type="PANTHER" id="PTHR46211">
    <property type="entry name" value="GLYCEROPHOSPHORYL DIESTER PHOSPHODIESTERASE"/>
    <property type="match status" value="1"/>
</dbReference>
<sequence>MAAGAGFLLSGCSTNGAVNVVTPTPRNRAAEVFTVSDLLSTTPFHIAHRGSGDNWTEHTAASYLRAVQSGAKAIEVSVSSTSDGVLVCHHDLSTERMTGRNLPISEVTYAELEACKNDARSWIGPRVPFEPIPRLKDVLDAHAPNNVIFIEDKQGVNTVQLLDLMDSYPDSKDHFVWKQTAAGKHHAEAKERGYKTWGYFIDNVQVPFSDYADRFDYLGIYHGATDDEIKALVAIGKPVICWEIHTRWMRERVLALGVQGLMCSNFPYVSSNKAISGQDAFASGVRAAGDLPYILAPEYQPTLQPEFASLSLNHESSSSYTLGSMCPVGKDSYSLSFDMRWPLDIPGSGSAGMAFGQNDDQPYRPTVPATVGGYHFTIDRLGTMRLFGRAAGALDGELLRELRTEAPKSGAWMRFIIDVGPVDITVRRTDGEVVSGAVANSAYRGGYFGLTKNYKGRQPVEFRQVGVT</sequence>
<protein>
    <submittedName>
        <fullName evidence="2">Glycerophosphodiester phosphodiesterase</fullName>
    </submittedName>
</protein>
<name>A0ABZ2R273_9MICC</name>
<feature type="domain" description="GP-PDE" evidence="1">
    <location>
        <begin position="43"/>
        <end position="274"/>
    </location>
</feature>
<dbReference type="InterPro" id="IPR030395">
    <property type="entry name" value="GP_PDE_dom"/>
</dbReference>
<dbReference type="EMBL" id="CP148033">
    <property type="protein sequence ID" value="WXK91931.1"/>
    <property type="molecule type" value="Genomic_DNA"/>
</dbReference>
<gene>
    <name evidence="2" type="ORF">WHH00_12635</name>
</gene>
<dbReference type="Proteomes" id="UP001623384">
    <property type="component" value="Chromosome"/>
</dbReference>
<proteinExistence type="predicted"/>